<keyword evidence="2" id="KW-1185">Reference proteome</keyword>
<sequence>MSDYELNINNFIFLLKNQPNLFSKKEKAETFQLINSQSDDMKSLSNAISDWCAEHPRIDDALADLEEITTNEVTSRGPGSTKVNSKIPKYQLDKRTLLNAIQQSSATEVDEKKNNGKI</sequence>
<dbReference type="EMBL" id="LMTZ01000110">
    <property type="protein sequence ID" value="KST65257.1"/>
    <property type="molecule type" value="Genomic_DNA"/>
</dbReference>
<accession>A0A0V7ZKY1</accession>
<evidence type="ECO:0000313" key="2">
    <source>
        <dbReference type="Proteomes" id="UP000053372"/>
    </source>
</evidence>
<name>A0A0V7ZKY1_9CYAN</name>
<evidence type="ECO:0000313" key="1">
    <source>
        <dbReference type="EMBL" id="KST65257.1"/>
    </source>
</evidence>
<comment type="caution">
    <text evidence="1">The sequence shown here is derived from an EMBL/GenBank/DDBJ whole genome shotgun (WGS) entry which is preliminary data.</text>
</comment>
<reference evidence="1 2" key="1">
    <citation type="journal article" date="2015" name="Genome Announc.">
        <title>Draft Genome of the Euendolithic (true boring) Cyanobacterium Mastigocoleus testarum strain BC008.</title>
        <authorList>
            <person name="Guida B.S."/>
            <person name="Garcia-Pichel F."/>
        </authorList>
    </citation>
    <scope>NUCLEOTIDE SEQUENCE [LARGE SCALE GENOMIC DNA]</scope>
    <source>
        <strain evidence="1 2">BC008</strain>
    </source>
</reference>
<dbReference type="RefSeq" id="WP_058184054.1">
    <property type="nucleotide sequence ID" value="NZ_LMTZ01000110.1"/>
</dbReference>
<dbReference type="AlphaFoldDB" id="A0A0V7ZKY1"/>
<proteinExistence type="predicted"/>
<protein>
    <submittedName>
        <fullName evidence="1">Uncharacterized protein</fullName>
    </submittedName>
</protein>
<dbReference type="Proteomes" id="UP000053372">
    <property type="component" value="Unassembled WGS sequence"/>
</dbReference>
<dbReference type="OrthoDB" id="495896at2"/>
<gene>
    <name evidence="1" type="ORF">BC008_20920</name>
</gene>
<organism evidence="1 2">
    <name type="scientific">Mastigocoleus testarum BC008</name>
    <dbReference type="NCBI Taxonomy" id="371196"/>
    <lineage>
        <taxon>Bacteria</taxon>
        <taxon>Bacillati</taxon>
        <taxon>Cyanobacteriota</taxon>
        <taxon>Cyanophyceae</taxon>
        <taxon>Nostocales</taxon>
        <taxon>Hapalosiphonaceae</taxon>
        <taxon>Mastigocoleus</taxon>
    </lineage>
</organism>